<dbReference type="InterPro" id="IPR003616">
    <property type="entry name" value="Post-SET_dom"/>
</dbReference>
<sequence length="850" mass="93432">MTLFVDRLFLDPTTDTSSSAASSSSTPPTTVADTDSQHSDVSKLDVITVAAPEDAIYVASAESQEPTPSQSTPYRRPRRARASEPVYNLSKLSGTSGHGKRRAKGDLVAEKRRRTISGGTLIGSIDVAAEPTTSKPRDKALSAGVGRGSSHLFRSSASLDSPRTRRKQIQMSPRPQRMSSRLSGMPSITASLTNMARNSRRASSQGATHLSRELRRLQDTNEFSGVDDRPVVHTVWSNGKYVDPNAPRATLANKSMAKEPEEENKRVKGGPRDKKDANEKKGQKEKRAKEAEVDEAEEAEPGVEEPEPVVNTKQRKATKKYLDRGLYAGQDMPIDVFKGLTPAERKQLATQPELKELSKTGPVNKAMPMPIYTGLRTLFTGRDFKLPYNVCNPMPPGQPKPDEWKKMTKNRFIGDSRDYWRKVPHLHDLSKCVCKPEDGCGDNCQNRIMLYECDDGNCNVGEAQCTNRSFADLARRRAKGGKYRIGVEVIKTSDRGYGVRSNRCFQPNQIIMEYTGEIITEVECERRMKEEYKNNECYYLMSFDQNMIIDATTGSIARFVNHSCKPNCRMIKWIVSGQPRMALFAGDRPIMTGDELTYDYNFDPFSKNVQTCLCGEANCRGVLGPKPRDVKPAKVDLNKTIKATVKAGKRKLKELMRPDQQSYDYDYDEDDQNNSSPATKKQKKQRKNEPASGLKSSLSRASLQAAKSAALAIKKSVSSMRRKVKTKAKTKVKTKAGAAKPSAPYRRASTGAVKSATTMTTMTTTTLTNTTINGKLAKKNTKASGSRLSQKSSPSGKAIVAKGIGKTKPGAGTGAASKRIMAASAESSPRASTPRRIIKPTPKAKANAAK</sequence>
<dbReference type="Gene3D" id="2.170.270.10">
    <property type="entry name" value="SET domain"/>
    <property type="match status" value="1"/>
</dbReference>
<dbReference type="PROSITE" id="PS50280">
    <property type="entry name" value="SET"/>
    <property type="match status" value="1"/>
</dbReference>
<dbReference type="EMBL" id="SRPS01000132">
    <property type="protein sequence ID" value="KAG5966631.1"/>
    <property type="molecule type" value="Genomic_DNA"/>
</dbReference>
<feature type="domain" description="SET" evidence="9">
    <location>
        <begin position="485"/>
        <end position="601"/>
    </location>
</feature>
<feature type="compositionally biased region" description="Polar residues" evidence="8">
    <location>
        <begin position="782"/>
        <end position="795"/>
    </location>
</feature>
<evidence type="ECO:0000313" key="12">
    <source>
        <dbReference type="EMBL" id="KAG5966631.1"/>
    </source>
</evidence>
<dbReference type="OrthoDB" id="422362at2759"/>
<evidence type="ECO:0000259" key="11">
    <source>
        <dbReference type="PROSITE" id="PS51215"/>
    </source>
</evidence>
<dbReference type="InterPro" id="IPR046341">
    <property type="entry name" value="SET_dom_sf"/>
</dbReference>
<dbReference type="Pfam" id="PF00856">
    <property type="entry name" value="SET"/>
    <property type="match status" value="1"/>
</dbReference>
<evidence type="ECO:0000256" key="5">
    <source>
        <dbReference type="ARBA" id="ARBA00022679"/>
    </source>
</evidence>
<dbReference type="SMART" id="SM00317">
    <property type="entry name" value="SET"/>
    <property type="match status" value="1"/>
</dbReference>
<feature type="region of interest" description="Disordered" evidence="8">
    <location>
        <begin position="58"/>
        <end position="108"/>
    </location>
</feature>
<feature type="compositionally biased region" description="Polar residues" evidence="8">
    <location>
        <begin position="61"/>
        <end position="73"/>
    </location>
</feature>
<dbReference type="SMART" id="SM00508">
    <property type="entry name" value="PostSET"/>
    <property type="match status" value="1"/>
</dbReference>
<feature type="compositionally biased region" description="Low complexity" evidence="8">
    <location>
        <begin position="801"/>
        <end position="818"/>
    </location>
</feature>
<feature type="compositionally biased region" description="Acidic residues" evidence="8">
    <location>
        <begin position="292"/>
        <end position="307"/>
    </location>
</feature>
<dbReference type="PROSITE" id="PS51215">
    <property type="entry name" value="AWS"/>
    <property type="match status" value="1"/>
</dbReference>
<feature type="compositionally biased region" description="Polar residues" evidence="8">
    <location>
        <begin position="152"/>
        <end position="161"/>
    </location>
</feature>
<gene>
    <name evidence="12" type="ORF">E4U56_001216</name>
</gene>
<dbReference type="Proteomes" id="UP000784919">
    <property type="component" value="Unassembled WGS sequence"/>
</dbReference>
<evidence type="ECO:0000259" key="10">
    <source>
        <dbReference type="PROSITE" id="PS50868"/>
    </source>
</evidence>
<feature type="compositionally biased region" description="Low complexity" evidence="8">
    <location>
        <begin position="839"/>
        <end position="850"/>
    </location>
</feature>
<feature type="compositionally biased region" description="Basic residues" evidence="8">
    <location>
        <begin position="720"/>
        <end position="734"/>
    </location>
</feature>
<feature type="region of interest" description="Disordered" evidence="8">
    <location>
        <begin position="658"/>
        <end position="701"/>
    </location>
</feature>
<keyword evidence="7" id="KW-0539">Nucleus</keyword>
<evidence type="ECO:0000256" key="8">
    <source>
        <dbReference type="SAM" id="MobiDB-lite"/>
    </source>
</evidence>
<dbReference type="Pfam" id="PF17907">
    <property type="entry name" value="AWS"/>
    <property type="match status" value="1"/>
</dbReference>
<accession>A0A9P7MRU2</accession>
<evidence type="ECO:0000259" key="9">
    <source>
        <dbReference type="PROSITE" id="PS50280"/>
    </source>
</evidence>
<dbReference type="SUPFAM" id="SSF82199">
    <property type="entry name" value="SET domain"/>
    <property type="match status" value="1"/>
</dbReference>
<comment type="caution">
    <text evidence="12">The sequence shown here is derived from an EMBL/GenBank/DDBJ whole genome shotgun (WGS) entry which is preliminary data.</text>
</comment>
<dbReference type="GO" id="GO:0005634">
    <property type="term" value="C:nucleus"/>
    <property type="evidence" value="ECO:0007669"/>
    <property type="project" value="UniProtKB-SubCell"/>
</dbReference>
<evidence type="ECO:0000313" key="13">
    <source>
        <dbReference type="Proteomes" id="UP000784919"/>
    </source>
</evidence>
<organism evidence="12 13">
    <name type="scientific">Claviceps arundinis</name>
    <dbReference type="NCBI Taxonomy" id="1623583"/>
    <lineage>
        <taxon>Eukaryota</taxon>
        <taxon>Fungi</taxon>
        <taxon>Dikarya</taxon>
        <taxon>Ascomycota</taxon>
        <taxon>Pezizomycotina</taxon>
        <taxon>Sordariomycetes</taxon>
        <taxon>Hypocreomycetidae</taxon>
        <taxon>Hypocreales</taxon>
        <taxon>Clavicipitaceae</taxon>
        <taxon>Claviceps</taxon>
    </lineage>
</organism>
<dbReference type="PROSITE" id="PS50868">
    <property type="entry name" value="POST_SET"/>
    <property type="match status" value="1"/>
</dbReference>
<dbReference type="InterPro" id="IPR001214">
    <property type="entry name" value="SET_dom"/>
</dbReference>
<dbReference type="GO" id="GO:0005694">
    <property type="term" value="C:chromosome"/>
    <property type="evidence" value="ECO:0007669"/>
    <property type="project" value="UniProtKB-SubCell"/>
</dbReference>
<feature type="region of interest" description="Disordered" evidence="8">
    <location>
        <begin position="13"/>
        <end position="43"/>
    </location>
</feature>
<dbReference type="InterPro" id="IPR050777">
    <property type="entry name" value="SET2_Histone-Lys_MeTrsfase"/>
</dbReference>
<proteinExistence type="predicted"/>
<feature type="domain" description="Post-SET" evidence="10">
    <location>
        <begin position="608"/>
        <end position="624"/>
    </location>
</feature>
<evidence type="ECO:0000256" key="6">
    <source>
        <dbReference type="ARBA" id="ARBA00022691"/>
    </source>
</evidence>
<keyword evidence="4" id="KW-0489">Methyltransferase</keyword>
<protein>
    <recommendedName>
        <fullName evidence="14">Histone-lysine N-methyltransferase ASH1L</fullName>
    </recommendedName>
</protein>
<dbReference type="GO" id="GO:0042054">
    <property type="term" value="F:histone methyltransferase activity"/>
    <property type="evidence" value="ECO:0007669"/>
    <property type="project" value="InterPro"/>
</dbReference>
<dbReference type="SMART" id="SM00570">
    <property type="entry name" value="AWS"/>
    <property type="match status" value="1"/>
</dbReference>
<keyword evidence="3" id="KW-0158">Chromosome</keyword>
<name>A0A9P7MRU2_9HYPO</name>
<evidence type="ECO:0000256" key="1">
    <source>
        <dbReference type="ARBA" id="ARBA00004123"/>
    </source>
</evidence>
<comment type="subcellular location">
    <subcellularLocation>
        <location evidence="2">Chromosome</location>
    </subcellularLocation>
    <subcellularLocation>
        <location evidence="1">Nucleus</location>
    </subcellularLocation>
</comment>
<feature type="region of interest" description="Disordered" evidence="8">
    <location>
        <begin position="128"/>
        <end position="216"/>
    </location>
</feature>
<feature type="compositionally biased region" description="Basic and acidic residues" evidence="8">
    <location>
        <begin position="256"/>
        <end position="291"/>
    </location>
</feature>
<evidence type="ECO:0000256" key="4">
    <source>
        <dbReference type="ARBA" id="ARBA00022603"/>
    </source>
</evidence>
<dbReference type="AlphaFoldDB" id="A0A9P7MRU2"/>
<reference evidence="12" key="1">
    <citation type="journal article" date="2020" name="bioRxiv">
        <title>Whole genome comparisons of ergot fungi reveals the divergence and evolution of species within the genus Claviceps are the result of varying mechanisms driving genome evolution and host range expansion.</title>
        <authorList>
            <person name="Wyka S.A."/>
            <person name="Mondo S.J."/>
            <person name="Liu M."/>
            <person name="Dettman J."/>
            <person name="Nalam V."/>
            <person name="Broders K.D."/>
        </authorList>
    </citation>
    <scope>NUCLEOTIDE SEQUENCE</scope>
    <source>
        <strain evidence="12">CCC 1102</strain>
    </source>
</reference>
<keyword evidence="5" id="KW-0808">Transferase</keyword>
<dbReference type="PANTHER" id="PTHR22884">
    <property type="entry name" value="SET DOMAIN PROTEINS"/>
    <property type="match status" value="1"/>
</dbReference>
<feature type="compositionally biased region" description="Low complexity" evidence="8">
    <location>
        <begin position="13"/>
        <end position="34"/>
    </location>
</feature>
<feature type="region of interest" description="Disordered" evidence="8">
    <location>
        <begin position="238"/>
        <end position="316"/>
    </location>
</feature>
<evidence type="ECO:0000256" key="7">
    <source>
        <dbReference type="ARBA" id="ARBA00023242"/>
    </source>
</evidence>
<evidence type="ECO:0000256" key="3">
    <source>
        <dbReference type="ARBA" id="ARBA00022454"/>
    </source>
</evidence>
<feature type="compositionally biased region" description="Polar residues" evidence="8">
    <location>
        <begin position="169"/>
        <end position="208"/>
    </location>
</feature>
<keyword evidence="6" id="KW-0949">S-adenosyl-L-methionine</keyword>
<dbReference type="GO" id="GO:0032259">
    <property type="term" value="P:methylation"/>
    <property type="evidence" value="ECO:0007669"/>
    <property type="project" value="UniProtKB-KW"/>
</dbReference>
<evidence type="ECO:0000256" key="2">
    <source>
        <dbReference type="ARBA" id="ARBA00004286"/>
    </source>
</evidence>
<feature type="region of interest" description="Disordered" evidence="8">
    <location>
        <begin position="717"/>
        <end position="755"/>
    </location>
</feature>
<dbReference type="InterPro" id="IPR006560">
    <property type="entry name" value="AWS_dom"/>
</dbReference>
<feature type="region of interest" description="Disordered" evidence="8">
    <location>
        <begin position="776"/>
        <end position="850"/>
    </location>
</feature>
<evidence type="ECO:0008006" key="14">
    <source>
        <dbReference type="Google" id="ProtNLM"/>
    </source>
</evidence>
<feature type="domain" description="AWS" evidence="11">
    <location>
        <begin position="427"/>
        <end position="474"/>
    </location>
</feature>
<dbReference type="FunFam" id="2.170.270.10:FF:000037">
    <property type="entry name" value="Histone-lysine N-methyltransferase"/>
    <property type="match status" value="1"/>
</dbReference>